<dbReference type="GO" id="GO:0030864">
    <property type="term" value="C:cortical actin cytoskeleton"/>
    <property type="evidence" value="ECO:0007669"/>
    <property type="project" value="UniProtKB-ARBA"/>
</dbReference>
<evidence type="ECO:0000313" key="15">
    <source>
        <dbReference type="EMBL" id="WBW74112.1"/>
    </source>
</evidence>
<evidence type="ECO:0000256" key="6">
    <source>
        <dbReference type="ARBA" id="ARBA00061387"/>
    </source>
</evidence>
<dbReference type="EMBL" id="CP115612">
    <property type="protein sequence ID" value="WBW74112.1"/>
    <property type="molecule type" value="Genomic_DNA"/>
</dbReference>
<keyword evidence="4 9" id="KW-0175">Coiled coil</keyword>
<dbReference type="KEGG" id="som:SOMG_02630"/>
<dbReference type="InterPro" id="IPR001060">
    <property type="entry name" value="FCH_dom"/>
</dbReference>
<dbReference type="SUPFAM" id="SSF103657">
    <property type="entry name" value="BAR/IMD domain-like"/>
    <property type="match status" value="1"/>
</dbReference>
<sequence length="650" mass="73595">MELNSYKFSSELHDDFKIVDSWVHNGSKWIDDIQQYYKERSSIEREYSQKLSSLSRKFVEKKNKKSSLLSVGDNPTKSAGSLECASLTTWSKILDELVQSSKIHQKLADDFVLETNEQAKRLEANVDNLKKSYDHLYEKFLEQKESLLTMVKRAKSSYHEACESLESARQKRDKHNDEKTGKLFKNSQNDMLVKKNMYILRILVYNAHMQRYYQETLPNLLDHMQRLNEYRVKNLNDTWKAGITCEKSCYKSLSEEADALNSEIDKNEPSLDSVMFGQHNVKSWNEPSPLVFEPSPIWHDTNTLVVDGASRNFLRNNLVNSKSEIEKAEEELQNLSKRLEGSRIDDTTTLEQSYESKIAAVELESKEILIKNRVHDLNVRVNKITQDAGNIEDGMNFHTFKVASFKIPVKCFHCHSKVWGRGLSCEGCGYKCHPRCQLYVPANCGQSSAEDDHDETLSSTGDFGSNQREGSLLSSNLYDTYEDDYTNSVGSRNAYAPSLHQTPLSNNYEAEGTQRTEDGEEKVNGTLLYDFTGTQKGVLSASQGQTFTLLKPDNGSGWISVKIDDSVGVLPTSYVELGTDTVHSTNGTIEAADEQYVQAVFGYEAQSEMEISIHEGDVIRVTQRDAGNGWSEGTLHGITGQFPANYVEDI</sequence>
<dbReference type="GO" id="GO:0046872">
    <property type="term" value="F:metal ion binding"/>
    <property type="evidence" value="ECO:0007669"/>
    <property type="project" value="UniProtKB-KW"/>
</dbReference>
<keyword evidence="2" id="KW-0479">Metal-binding</keyword>
<feature type="domain" description="F-BAR" evidence="14">
    <location>
        <begin position="6"/>
        <end position="272"/>
    </location>
</feature>
<feature type="coiled-coil region" evidence="10">
    <location>
        <begin position="112"/>
        <end position="178"/>
    </location>
</feature>
<evidence type="ECO:0000256" key="3">
    <source>
        <dbReference type="ARBA" id="ARBA00022833"/>
    </source>
</evidence>
<dbReference type="GeneID" id="80876110"/>
<dbReference type="InterPro" id="IPR020454">
    <property type="entry name" value="DAG/PE-bd"/>
</dbReference>
<evidence type="ECO:0000256" key="7">
    <source>
        <dbReference type="ARBA" id="ARBA00074946"/>
    </source>
</evidence>
<evidence type="ECO:0000256" key="9">
    <source>
        <dbReference type="PROSITE-ProRule" id="PRU01077"/>
    </source>
</evidence>
<comment type="similarity">
    <text evidence="6">Belongs to the BZZ1 family.</text>
</comment>
<dbReference type="PROSITE" id="PS51741">
    <property type="entry name" value="F_BAR"/>
    <property type="match status" value="1"/>
</dbReference>
<evidence type="ECO:0000256" key="4">
    <source>
        <dbReference type="ARBA" id="ARBA00023054"/>
    </source>
</evidence>
<dbReference type="AlphaFoldDB" id="A0AAE9WF78"/>
<dbReference type="PRINTS" id="PR00008">
    <property type="entry name" value="DAGPEDOMAIN"/>
</dbReference>
<proteinExistence type="inferred from homology"/>
<keyword evidence="3" id="KW-0862">Zinc</keyword>
<feature type="region of interest" description="Disordered" evidence="11">
    <location>
        <begin position="449"/>
        <end position="470"/>
    </location>
</feature>
<dbReference type="Pfam" id="PF14604">
    <property type="entry name" value="SH3_9"/>
    <property type="match status" value="1"/>
</dbReference>
<keyword evidence="1 8" id="KW-0728">SH3 domain</keyword>
<accession>A0AAE9WF78</accession>
<protein>
    <recommendedName>
        <fullName evidence="7">Protein BZZ1</fullName>
    </recommendedName>
</protein>
<dbReference type="InterPro" id="IPR046349">
    <property type="entry name" value="C1-like_sf"/>
</dbReference>
<evidence type="ECO:0000256" key="10">
    <source>
        <dbReference type="SAM" id="Coils"/>
    </source>
</evidence>
<dbReference type="Proteomes" id="UP001212411">
    <property type="component" value="Chromosome 2"/>
</dbReference>
<dbReference type="Gene3D" id="3.30.60.20">
    <property type="match status" value="1"/>
</dbReference>
<evidence type="ECO:0000259" key="13">
    <source>
        <dbReference type="PROSITE" id="PS50081"/>
    </source>
</evidence>
<dbReference type="InterPro" id="IPR002219">
    <property type="entry name" value="PKC_DAG/PE"/>
</dbReference>
<dbReference type="PANTHER" id="PTHR15735">
    <property type="entry name" value="FCH AND DOUBLE SH3 DOMAINS PROTEIN"/>
    <property type="match status" value="1"/>
</dbReference>
<dbReference type="InterPro" id="IPR001452">
    <property type="entry name" value="SH3_domain"/>
</dbReference>
<dbReference type="GO" id="GO:0045010">
    <property type="term" value="P:actin nucleation"/>
    <property type="evidence" value="ECO:0007669"/>
    <property type="project" value="UniProtKB-ARBA"/>
</dbReference>
<feature type="domain" description="Phorbol-ester/DAG-type" evidence="13">
    <location>
        <begin position="397"/>
        <end position="444"/>
    </location>
</feature>
<evidence type="ECO:0000313" key="16">
    <source>
        <dbReference type="Proteomes" id="UP001212411"/>
    </source>
</evidence>
<evidence type="ECO:0000256" key="1">
    <source>
        <dbReference type="ARBA" id="ARBA00022443"/>
    </source>
</evidence>
<dbReference type="SMART" id="SM00326">
    <property type="entry name" value="SH3"/>
    <property type="match status" value="2"/>
</dbReference>
<evidence type="ECO:0000259" key="14">
    <source>
        <dbReference type="PROSITE" id="PS51741"/>
    </source>
</evidence>
<evidence type="ECO:0000259" key="12">
    <source>
        <dbReference type="PROSITE" id="PS50002"/>
    </source>
</evidence>
<evidence type="ECO:0000256" key="8">
    <source>
        <dbReference type="PROSITE-ProRule" id="PRU00192"/>
    </source>
</evidence>
<feature type="compositionally biased region" description="Polar residues" evidence="11">
    <location>
        <begin position="499"/>
        <end position="508"/>
    </location>
</feature>
<dbReference type="SUPFAM" id="SSF57889">
    <property type="entry name" value="Cysteine-rich domain"/>
    <property type="match status" value="1"/>
</dbReference>
<evidence type="ECO:0000256" key="2">
    <source>
        <dbReference type="ARBA" id="ARBA00022723"/>
    </source>
</evidence>
<evidence type="ECO:0000256" key="11">
    <source>
        <dbReference type="SAM" id="MobiDB-lite"/>
    </source>
</evidence>
<feature type="domain" description="SH3" evidence="12">
    <location>
        <begin position="592"/>
        <end position="650"/>
    </location>
</feature>
<dbReference type="InterPro" id="IPR031160">
    <property type="entry name" value="F_BAR_dom"/>
</dbReference>
<feature type="region of interest" description="Disordered" evidence="11">
    <location>
        <begin position="492"/>
        <end position="518"/>
    </location>
</feature>
<dbReference type="SUPFAM" id="SSF50044">
    <property type="entry name" value="SH3-domain"/>
    <property type="match status" value="2"/>
</dbReference>
<dbReference type="SMART" id="SM00109">
    <property type="entry name" value="C1"/>
    <property type="match status" value="1"/>
</dbReference>
<dbReference type="PROSITE" id="PS50081">
    <property type="entry name" value="ZF_DAG_PE_2"/>
    <property type="match status" value="1"/>
</dbReference>
<dbReference type="Gene3D" id="1.20.1270.60">
    <property type="entry name" value="Arfaptin homology (AH) domain/BAR domain"/>
    <property type="match status" value="1"/>
</dbReference>
<dbReference type="GO" id="GO:0030833">
    <property type="term" value="P:regulation of actin filament polymerization"/>
    <property type="evidence" value="ECO:0007669"/>
    <property type="project" value="TreeGrafter"/>
</dbReference>
<dbReference type="PROSITE" id="PS00479">
    <property type="entry name" value="ZF_DAG_PE_1"/>
    <property type="match status" value="1"/>
</dbReference>
<dbReference type="Pfam" id="PF00611">
    <property type="entry name" value="FCH"/>
    <property type="match status" value="1"/>
</dbReference>
<dbReference type="CDD" id="cd20824">
    <property type="entry name" value="C1_SpBZZ1-like"/>
    <property type="match status" value="1"/>
</dbReference>
<feature type="compositionally biased region" description="Polar residues" evidence="11">
    <location>
        <begin position="457"/>
        <end position="470"/>
    </location>
</feature>
<reference evidence="15 16" key="1">
    <citation type="journal article" date="2023" name="G3 (Bethesda)">
        <title>A high-quality reference genome for the fission yeast Schizosaccharomyces osmophilus.</title>
        <authorList>
            <person name="Jia G.S."/>
            <person name="Zhang W.C."/>
            <person name="Liang Y."/>
            <person name="Liu X.H."/>
            <person name="Rhind N."/>
            <person name="Pidoux A."/>
            <person name="Brysch-Herzberg M."/>
            <person name="Du L.L."/>
        </authorList>
    </citation>
    <scope>NUCLEOTIDE SEQUENCE [LARGE SCALE GENOMIC DNA]</scope>
    <source>
        <strain evidence="15 16">CBS 15793</strain>
    </source>
</reference>
<dbReference type="Gene3D" id="2.30.30.40">
    <property type="entry name" value="SH3 Domains"/>
    <property type="match status" value="2"/>
</dbReference>
<gene>
    <name evidence="15" type="primary">bzz1</name>
    <name evidence="15" type="ORF">SOMG_02630</name>
</gene>
<dbReference type="Pfam" id="PF00130">
    <property type="entry name" value="C1_1"/>
    <property type="match status" value="1"/>
</dbReference>
<feature type="domain" description="SH3" evidence="12">
    <location>
        <begin position="520"/>
        <end position="580"/>
    </location>
</feature>
<feature type="coiled-coil region" evidence="10">
    <location>
        <begin position="311"/>
        <end position="345"/>
    </location>
</feature>
<evidence type="ECO:0000256" key="5">
    <source>
        <dbReference type="ARBA" id="ARBA00054085"/>
    </source>
</evidence>
<comment type="function">
    <text evidence="5">Plays a role in endocytosis and trafficking to the vacuole. Functions with type I myosins to restore polarity of the actin cytoskeleton after NaCl stress.</text>
</comment>
<dbReference type="SMART" id="SM00055">
    <property type="entry name" value="FCH"/>
    <property type="match status" value="1"/>
</dbReference>
<dbReference type="RefSeq" id="XP_056038355.1">
    <property type="nucleotide sequence ID" value="XM_056181421.1"/>
</dbReference>
<dbReference type="InterPro" id="IPR027267">
    <property type="entry name" value="AH/BAR_dom_sf"/>
</dbReference>
<dbReference type="InterPro" id="IPR036028">
    <property type="entry name" value="SH3-like_dom_sf"/>
</dbReference>
<dbReference type="PROSITE" id="PS50002">
    <property type="entry name" value="SH3"/>
    <property type="match status" value="2"/>
</dbReference>
<dbReference type="PANTHER" id="PTHR15735:SF21">
    <property type="entry name" value="PROTEIN NERVOUS WRECK"/>
    <property type="match status" value="1"/>
</dbReference>
<keyword evidence="16" id="KW-1185">Reference proteome</keyword>
<organism evidence="15 16">
    <name type="scientific">Schizosaccharomyces osmophilus</name>
    <dbReference type="NCBI Taxonomy" id="2545709"/>
    <lineage>
        <taxon>Eukaryota</taxon>
        <taxon>Fungi</taxon>
        <taxon>Dikarya</taxon>
        <taxon>Ascomycota</taxon>
        <taxon>Taphrinomycotina</taxon>
        <taxon>Schizosaccharomycetes</taxon>
        <taxon>Schizosaccharomycetales</taxon>
        <taxon>Schizosaccharomycetaceae</taxon>
        <taxon>Schizosaccharomyces</taxon>
    </lineage>
</organism>
<name>A0AAE9WF78_9SCHI</name>
<dbReference type="FunFam" id="1.20.1270.60:FF:000060">
    <property type="entry name" value="Actin polymerization protein Bzz1"/>
    <property type="match status" value="1"/>
</dbReference>